<keyword evidence="1" id="KW-0175">Coiled coil</keyword>
<dbReference type="GeneID" id="8860094"/>
<dbReference type="AlphaFoldDB" id="D2V8T8"/>
<dbReference type="InterPro" id="IPR003128">
    <property type="entry name" value="Villin_headpiece"/>
</dbReference>
<proteinExistence type="predicted"/>
<organism evidence="5">
    <name type="scientific">Naegleria gruberi</name>
    <name type="common">Amoeba</name>
    <dbReference type="NCBI Taxonomy" id="5762"/>
    <lineage>
        <taxon>Eukaryota</taxon>
        <taxon>Discoba</taxon>
        <taxon>Heterolobosea</taxon>
        <taxon>Tetramitia</taxon>
        <taxon>Eutetramitia</taxon>
        <taxon>Vahlkampfiidae</taxon>
        <taxon>Naegleria</taxon>
    </lineage>
</organism>
<reference evidence="4 5" key="1">
    <citation type="journal article" date="2010" name="Cell">
        <title>The genome of Naegleria gruberi illuminates early eukaryotic versatility.</title>
        <authorList>
            <person name="Fritz-Laylin L.K."/>
            <person name="Prochnik S.E."/>
            <person name="Ginger M.L."/>
            <person name="Dacks J.B."/>
            <person name="Carpenter M.L."/>
            <person name="Field M.C."/>
            <person name="Kuo A."/>
            <person name="Paredez A."/>
            <person name="Chapman J."/>
            <person name="Pham J."/>
            <person name="Shu S."/>
            <person name="Neupane R."/>
            <person name="Cipriano M."/>
            <person name="Mancuso J."/>
            <person name="Tu H."/>
            <person name="Salamov A."/>
            <person name="Lindquist E."/>
            <person name="Shapiro H."/>
            <person name="Lucas S."/>
            <person name="Grigoriev I.V."/>
            <person name="Cande W.Z."/>
            <person name="Fulton C."/>
            <person name="Rokhsar D.S."/>
            <person name="Dawson S.C."/>
        </authorList>
    </citation>
    <scope>NUCLEOTIDE SEQUENCE [LARGE SCALE GENOMIC DNA]</scope>
    <source>
        <strain evidence="4 5">NEG-M</strain>
    </source>
</reference>
<evidence type="ECO:0000313" key="5">
    <source>
        <dbReference type="Proteomes" id="UP000006671"/>
    </source>
</evidence>
<dbReference type="VEuPathDB" id="AmoebaDB:NAEGRDRAFT_79037"/>
<feature type="compositionally biased region" description="Acidic residues" evidence="2">
    <location>
        <begin position="72"/>
        <end position="100"/>
    </location>
</feature>
<dbReference type="Gene3D" id="1.10.950.10">
    <property type="entry name" value="Villin headpiece domain"/>
    <property type="match status" value="1"/>
</dbReference>
<evidence type="ECO:0000256" key="2">
    <source>
        <dbReference type="SAM" id="MobiDB-lite"/>
    </source>
</evidence>
<protein>
    <submittedName>
        <fullName evidence="4">VHP domain-containing protein</fullName>
    </submittedName>
</protein>
<dbReference type="Proteomes" id="UP000006671">
    <property type="component" value="Unassembled WGS sequence"/>
</dbReference>
<sequence length="280" mass="32075">MSTRDEILDQIESLQNLLDDGIMDEEQFSAAKDKLLKKLEELENEEAEANHHNDEDDYPPRGASSRNNRGGDDEEEGDPYADAYGDEDIAGAGAEGDDVVESYLDTHERLLATMKNTKANEQTRWGKSGQIYDENKLTWGSYLDTHEKDSSSRKETKFRSGAQWGKSADVVYDETKLTFGSYLKSEEEKKKKIEEEEAKKKMETIDAIKKKKDGEFLDPRNAKFKLEELQGKFPKGVDPIKKELYLSSEDFKKHFGMTLTEYVKLGAFQKKKLKKQLDLF</sequence>
<dbReference type="OrthoDB" id="28894at2759"/>
<dbReference type="InParanoid" id="D2V8T8"/>
<feature type="domain" description="HP" evidence="3">
    <location>
        <begin position="218"/>
        <end position="280"/>
    </location>
</feature>
<feature type="region of interest" description="Disordered" evidence="2">
    <location>
        <begin position="39"/>
        <end position="101"/>
    </location>
</feature>
<dbReference type="EMBL" id="GG738857">
    <property type="protein sequence ID" value="EFC46749.1"/>
    <property type="molecule type" value="Genomic_DNA"/>
</dbReference>
<dbReference type="Pfam" id="PF02209">
    <property type="entry name" value="VHP"/>
    <property type="match status" value="1"/>
</dbReference>
<dbReference type="SUPFAM" id="SSF47050">
    <property type="entry name" value="VHP, Villin headpiece domain"/>
    <property type="match status" value="1"/>
</dbReference>
<evidence type="ECO:0000256" key="1">
    <source>
        <dbReference type="SAM" id="Coils"/>
    </source>
</evidence>
<dbReference type="InterPro" id="IPR036886">
    <property type="entry name" value="Villin_headpiece_dom_sf"/>
</dbReference>
<evidence type="ECO:0000313" key="4">
    <source>
        <dbReference type="EMBL" id="EFC46749.1"/>
    </source>
</evidence>
<dbReference type="PROSITE" id="PS51089">
    <property type="entry name" value="HP"/>
    <property type="match status" value="1"/>
</dbReference>
<dbReference type="SMART" id="SM00153">
    <property type="entry name" value="VHP"/>
    <property type="match status" value="1"/>
</dbReference>
<dbReference type="OMA" id="ETKFRSG"/>
<dbReference type="GO" id="GO:0003779">
    <property type="term" value="F:actin binding"/>
    <property type="evidence" value="ECO:0007669"/>
    <property type="project" value="InterPro"/>
</dbReference>
<dbReference type="RefSeq" id="XP_002679493.1">
    <property type="nucleotide sequence ID" value="XM_002679447.1"/>
</dbReference>
<dbReference type="KEGG" id="ngr:NAEGRDRAFT_79037"/>
<accession>D2V8T8</accession>
<dbReference type="GO" id="GO:0007010">
    <property type="term" value="P:cytoskeleton organization"/>
    <property type="evidence" value="ECO:0007669"/>
    <property type="project" value="InterPro"/>
</dbReference>
<feature type="coiled-coil region" evidence="1">
    <location>
        <begin position="183"/>
        <end position="211"/>
    </location>
</feature>
<keyword evidence="5" id="KW-1185">Reference proteome</keyword>
<gene>
    <name evidence="4" type="ORF">NAEGRDRAFT_79037</name>
</gene>
<name>D2V8T8_NAEGR</name>
<evidence type="ECO:0000259" key="3">
    <source>
        <dbReference type="PROSITE" id="PS51089"/>
    </source>
</evidence>